<evidence type="ECO:0000256" key="7">
    <source>
        <dbReference type="HAMAP-Rule" id="MF_01147"/>
    </source>
</evidence>
<keyword evidence="4 7" id="KW-0812">Transmembrane</keyword>
<sequence>MLAHSFAGPGPGQEARLIDYLLLPLTALPFPNIDPVIFQIGPLAVHWYGLGYVAGILFAWWYTKRLVSTPRLWANNVPPMKPEDLDDFVLWAAAGVVLGGRLGYVLFYDLPRYIDNPLDIFAIWQGGMSFHGGMLGTIAAMVLFAFSRSINPWSMLDTVAAATPVGLGLVRVANFINSELWGRPTDMPWGVIFPDGGPLPRHPSQLYEAALEGLVLFLVLRVLTHGMLKLKTPGFIGGAFICGYGLARIFVEFFRVPDAQLGYLFGGWLTMGMVLSIPMVAAGIWAMLTARKPAPARQEI</sequence>
<dbReference type="EC" id="2.5.1.145" evidence="7"/>
<comment type="pathway">
    <text evidence="7">Protein modification; lipoprotein biosynthesis (diacylglyceryl transfer).</text>
</comment>
<dbReference type="PANTHER" id="PTHR30589">
    <property type="entry name" value="PROLIPOPROTEIN DIACYLGLYCERYL TRANSFERASE"/>
    <property type="match status" value="1"/>
</dbReference>
<evidence type="ECO:0000313" key="8">
    <source>
        <dbReference type="EMBL" id="ABG63542.1"/>
    </source>
</evidence>
<proteinExistence type="inferred from homology"/>
<feature type="transmembrane region" description="Helical" evidence="7">
    <location>
        <begin position="45"/>
        <end position="63"/>
    </location>
</feature>
<dbReference type="HOGENOM" id="CLU_013386_1_0_5"/>
<dbReference type="NCBIfam" id="TIGR00544">
    <property type="entry name" value="lgt"/>
    <property type="match status" value="1"/>
</dbReference>
<comment type="catalytic activity">
    <reaction evidence="7">
        <text>L-cysteinyl-[prolipoprotein] + a 1,2-diacyl-sn-glycero-3-phospho-(1'-sn-glycerol) = an S-1,2-diacyl-sn-glyceryl-L-cysteinyl-[prolipoprotein] + sn-glycerol 1-phosphate + H(+)</text>
        <dbReference type="Rhea" id="RHEA:56712"/>
        <dbReference type="Rhea" id="RHEA-COMP:14679"/>
        <dbReference type="Rhea" id="RHEA-COMP:14680"/>
        <dbReference type="ChEBI" id="CHEBI:15378"/>
        <dbReference type="ChEBI" id="CHEBI:29950"/>
        <dbReference type="ChEBI" id="CHEBI:57685"/>
        <dbReference type="ChEBI" id="CHEBI:64716"/>
        <dbReference type="ChEBI" id="CHEBI:140658"/>
        <dbReference type="EC" id="2.5.1.145"/>
    </reaction>
</comment>
<feature type="transmembrane region" description="Helical" evidence="7">
    <location>
        <begin position="263"/>
        <end position="288"/>
    </location>
</feature>
<dbReference type="GO" id="GO:0008961">
    <property type="term" value="F:phosphatidylglycerol-prolipoprotein diacylglyceryl transferase activity"/>
    <property type="evidence" value="ECO:0007669"/>
    <property type="project" value="UniProtKB-UniRule"/>
</dbReference>
<dbReference type="AlphaFoldDB" id="Q11GD3"/>
<reference evidence="8" key="1">
    <citation type="submission" date="2006-06" db="EMBL/GenBank/DDBJ databases">
        <title>Complete sequence of chromosome of Chelativorans sp. BNC1.</title>
        <authorList>
            <consortium name="US DOE Joint Genome Institute"/>
            <person name="Copeland A."/>
            <person name="Lucas S."/>
            <person name="Lapidus A."/>
            <person name="Barry K."/>
            <person name="Detter J.C."/>
            <person name="Glavina del Rio T."/>
            <person name="Hammon N."/>
            <person name="Israni S."/>
            <person name="Dalin E."/>
            <person name="Tice H."/>
            <person name="Pitluck S."/>
            <person name="Chertkov O."/>
            <person name="Brettin T."/>
            <person name="Bruce D."/>
            <person name="Han C."/>
            <person name="Tapia R."/>
            <person name="Gilna P."/>
            <person name="Schmutz J."/>
            <person name="Larimer F."/>
            <person name="Land M."/>
            <person name="Hauser L."/>
            <person name="Kyrpides N."/>
            <person name="Mikhailova N."/>
            <person name="Richardson P."/>
        </authorList>
    </citation>
    <scope>NUCLEOTIDE SEQUENCE</scope>
    <source>
        <strain evidence="8">BNC1</strain>
    </source>
</reference>
<dbReference type="eggNOG" id="COG0682">
    <property type="taxonomic scope" value="Bacteria"/>
</dbReference>
<dbReference type="PANTHER" id="PTHR30589:SF0">
    <property type="entry name" value="PHOSPHATIDYLGLYCEROL--PROLIPOPROTEIN DIACYLGLYCERYL TRANSFERASE"/>
    <property type="match status" value="1"/>
</dbReference>
<comment type="function">
    <text evidence="7">Catalyzes the transfer of the diacylglyceryl group from phosphatidylglycerol to the sulfhydryl group of the N-terminal cysteine of a prolipoprotein, the first step in the formation of mature lipoproteins.</text>
</comment>
<organism evidence="8">
    <name type="scientific">Chelativorans sp. (strain BNC1)</name>
    <dbReference type="NCBI Taxonomy" id="266779"/>
    <lineage>
        <taxon>Bacteria</taxon>
        <taxon>Pseudomonadati</taxon>
        <taxon>Pseudomonadota</taxon>
        <taxon>Alphaproteobacteria</taxon>
        <taxon>Hyphomicrobiales</taxon>
        <taxon>Phyllobacteriaceae</taxon>
        <taxon>Chelativorans</taxon>
    </lineage>
</organism>
<feature type="transmembrane region" description="Helical" evidence="7">
    <location>
        <begin position="88"/>
        <end position="108"/>
    </location>
</feature>
<dbReference type="GO" id="GO:0042158">
    <property type="term" value="P:lipoprotein biosynthetic process"/>
    <property type="evidence" value="ECO:0007669"/>
    <property type="project" value="UniProtKB-UniRule"/>
</dbReference>
<dbReference type="EMBL" id="CP000390">
    <property type="protein sequence ID" value="ABG63542.1"/>
    <property type="molecule type" value="Genomic_DNA"/>
</dbReference>
<comment type="similarity">
    <text evidence="1 7">Belongs to the Lgt family.</text>
</comment>
<evidence type="ECO:0000256" key="2">
    <source>
        <dbReference type="ARBA" id="ARBA00022475"/>
    </source>
</evidence>
<evidence type="ECO:0000256" key="3">
    <source>
        <dbReference type="ARBA" id="ARBA00022679"/>
    </source>
</evidence>
<dbReference type="HAMAP" id="MF_01147">
    <property type="entry name" value="Lgt"/>
    <property type="match status" value="1"/>
</dbReference>
<keyword evidence="5 7" id="KW-1133">Transmembrane helix</keyword>
<keyword evidence="2 7" id="KW-1003">Cell membrane</keyword>
<feature type="binding site" evidence="7">
    <location>
        <position position="171"/>
    </location>
    <ligand>
        <name>a 1,2-diacyl-sn-glycero-3-phospho-(1'-sn-glycerol)</name>
        <dbReference type="ChEBI" id="CHEBI:64716"/>
    </ligand>
</feature>
<evidence type="ECO:0000256" key="1">
    <source>
        <dbReference type="ARBA" id="ARBA00007150"/>
    </source>
</evidence>
<dbReference type="InterPro" id="IPR001640">
    <property type="entry name" value="Lgt"/>
</dbReference>
<feature type="transmembrane region" description="Helical" evidence="7">
    <location>
        <begin position="128"/>
        <end position="146"/>
    </location>
</feature>
<dbReference type="STRING" id="266779.Meso_2150"/>
<evidence type="ECO:0000256" key="4">
    <source>
        <dbReference type="ARBA" id="ARBA00022692"/>
    </source>
</evidence>
<protein>
    <recommendedName>
        <fullName evidence="7">Phosphatidylglycerol--prolipoprotein diacylglyceryl transferase</fullName>
        <ecNumber evidence="7">2.5.1.145</ecNumber>
    </recommendedName>
</protein>
<dbReference type="Pfam" id="PF01790">
    <property type="entry name" value="LGT"/>
    <property type="match status" value="1"/>
</dbReference>
<dbReference type="UniPathway" id="UPA00664"/>
<keyword evidence="6 7" id="KW-0472">Membrane</keyword>
<gene>
    <name evidence="7" type="primary">lgt</name>
    <name evidence="8" type="ordered locus">Meso_2150</name>
</gene>
<evidence type="ECO:0000256" key="5">
    <source>
        <dbReference type="ARBA" id="ARBA00022989"/>
    </source>
</evidence>
<dbReference type="KEGG" id="mes:Meso_2150"/>
<comment type="subcellular location">
    <subcellularLocation>
        <location evidence="7">Cell membrane</location>
        <topology evidence="7">Multi-pass membrane protein</topology>
    </subcellularLocation>
</comment>
<dbReference type="GO" id="GO:0005886">
    <property type="term" value="C:plasma membrane"/>
    <property type="evidence" value="ECO:0007669"/>
    <property type="project" value="UniProtKB-SubCell"/>
</dbReference>
<keyword evidence="3 7" id="KW-0808">Transferase</keyword>
<accession>Q11GD3</accession>
<feature type="transmembrane region" description="Helical" evidence="7">
    <location>
        <begin position="235"/>
        <end position="251"/>
    </location>
</feature>
<keyword evidence="8" id="KW-0449">Lipoprotein</keyword>
<name>Q11GD3_CHESB</name>
<evidence type="ECO:0000256" key="6">
    <source>
        <dbReference type="ARBA" id="ARBA00023136"/>
    </source>
</evidence>